<dbReference type="InterPro" id="IPR053933">
    <property type="entry name" value="GeBP-like_C"/>
</dbReference>
<protein>
    <submittedName>
        <fullName evidence="3">Probable transcription factor At1g61730</fullName>
    </submittedName>
</protein>
<name>A0ABM1QYJ2_CAMSA</name>
<evidence type="ECO:0000313" key="2">
    <source>
        <dbReference type="Proteomes" id="UP000694864"/>
    </source>
</evidence>
<evidence type="ECO:0000259" key="1">
    <source>
        <dbReference type="Pfam" id="PF22757"/>
    </source>
</evidence>
<dbReference type="GeneID" id="104730461"/>
<reference evidence="3" key="2">
    <citation type="submission" date="2025-08" db="UniProtKB">
        <authorList>
            <consortium name="RefSeq"/>
        </authorList>
    </citation>
    <scope>IDENTIFICATION</scope>
    <source>
        <tissue evidence="3">Leaf</tissue>
    </source>
</reference>
<keyword evidence="2" id="KW-1185">Reference proteome</keyword>
<gene>
    <name evidence="3" type="primary">LOC104730461</name>
</gene>
<dbReference type="RefSeq" id="XP_019091830.1">
    <property type="nucleotide sequence ID" value="XM_019236285.1"/>
</dbReference>
<sequence length="159" mass="18558">MKETFEFMTEYTNLESFDEYVEKMNSLKKLLMDQRRNAKEPSTSDCYYQKVSKLLGSAVEKPKRSKRVVKPKEEKQTVMSREGEKWFENATLVGQVVSRGVDEDSLKSKWDAVPTAKKNKMDQKWRILRAKERESMPQKSKFFKDLVSVIVAASSSRLM</sequence>
<reference evidence="2" key="1">
    <citation type="journal article" date="2014" name="Nat. Commun.">
        <title>The emerging biofuel crop Camelina sativa retains a highly undifferentiated hexaploid genome structure.</title>
        <authorList>
            <person name="Kagale S."/>
            <person name="Koh C."/>
            <person name="Nixon J."/>
            <person name="Bollina V."/>
            <person name="Clarke W.E."/>
            <person name="Tuteja R."/>
            <person name="Spillane C."/>
            <person name="Robinson S.J."/>
            <person name="Links M.G."/>
            <person name="Clarke C."/>
            <person name="Higgins E.E."/>
            <person name="Huebert T."/>
            <person name="Sharpe A.G."/>
            <person name="Parkin I.A."/>
        </authorList>
    </citation>
    <scope>NUCLEOTIDE SEQUENCE [LARGE SCALE GENOMIC DNA]</scope>
    <source>
        <strain evidence="2">cv. DH55</strain>
    </source>
</reference>
<proteinExistence type="predicted"/>
<evidence type="ECO:0000313" key="3">
    <source>
        <dbReference type="RefSeq" id="XP_019091830.1"/>
    </source>
</evidence>
<dbReference type="Pfam" id="PF22757">
    <property type="entry name" value="GeBP-like_C"/>
    <property type="match status" value="1"/>
</dbReference>
<feature type="domain" description="Glabrous enhancer-binding protein-like C-terminal" evidence="1">
    <location>
        <begin position="86"/>
        <end position="150"/>
    </location>
</feature>
<organism evidence="2 3">
    <name type="scientific">Camelina sativa</name>
    <name type="common">False flax</name>
    <name type="synonym">Myagrum sativum</name>
    <dbReference type="NCBI Taxonomy" id="90675"/>
    <lineage>
        <taxon>Eukaryota</taxon>
        <taxon>Viridiplantae</taxon>
        <taxon>Streptophyta</taxon>
        <taxon>Embryophyta</taxon>
        <taxon>Tracheophyta</taxon>
        <taxon>Spermatophyta</taxon>
        <taxon>Magnoliopsida</taxon>
        <taxon>eudicotyledons</taxon>
        <taxon>Gunneridae</taxon>
        <taxon>Pentapetalae</taxon>
        <taxon>rosids</taxon>
        <taxon>malvids</taxon>
        <taxon>Brassicales</taxon>
        <taxon>Brassicaceae</taxon>
        <taxon>Camelineae</taxon>
        <taxon>Camelina</taxon>
    </lineage>
</organism>
<accession>A0ABM1QYJ2</accession>
<dbReference type="Proteomes" id="UP000694864">
    <property type="component" value="Chromosome 2"/>
</dbReference>